<protein>
    <submittedName>
        <fullName evidence="1">Uncharacterized protein</fullName>
    </submittedName>
</protein>
<name>A0ABT7T7L3_9MICO</name>
<organism evidence="1 2">
    <name type="scientific">Curtobacterium citri</name>
    <dbReference type="NCBI Taxonomy" id="3055139"/>
    <lineage>
        <taxon>Bacteria</taxon>
        <taxon>Bacillati</taxon>
        <taxon>Actinomycetota</taxon>
        <taxon>Actinomycetes</taxon>
        <taxon>Micrococcales</taxon>
        <taxon>Microbacteriaceae</taxon>
        <taxon>Curtobacterium</taxon>
    </lineage>
</organism>
<dbReference type="RefSeq" id="WP_289459008.1">
    <property type="nucleotide sequence ID" value="NZ_JAUCML010000006.1"/>
</dbReference>
<proteinExistence type="predicted"/>
<accession>A0ABT7T7L3</accession>
<reference evidence="1 2" key="1">
    <citation type="submission" date="2023-06" db="EMBL/GenBank/DDBJ databases">
        <authorList>
            <person name="Feng G."/>
            <person name="Li J."/>
            <person name="Zhu H."/>
        </authorList>
    </citation>
    <scope>NUCLEOTIDE SEQUENCE [LARGE SCALE GENOMIC DNA]</scope>
    <source>
        <strain evidence="1 2">RHCKG23</strain>
    </source>
</reference>
<gene>
    <name evidence="1" type="ORF">QUG92_10665</name>
</gene>
<keyword evidence="2" id="KW-1185">Reference proteome</keyword>
<dbReference type="Proteomes" id="UP001237823">
    <property type="component" value="Unassembled WGS sequence"/>
</dbReference>
<sequence length="327" mass="32687">MPPIRSLREGPTLEAVRDAVRAEFGAGARIVSAERVTSPGIGGMFRRSHVEAVVEVPDPLDPPTARVAIADGPVVRVGIAALLADAEAAEARIAAGDGTATTRADAFASVLDGFAADGITTGDPRPDRAVADAGRVDGGGSRLQDGTELPGGAVPVAAPVTDVPVVTALPPVPSVPPVPTALPVQALPVPAVLPLPAVLAADGDLVLLVGRPTDVDAAAGVFAGRYGLRPTDAADRRSGILARADGVRNGHALLGVAAWDDAATTEGLAADQVWVVVDVGRKPEDTRSMVAAVAARTTVAGVVAIGAGETATPESVHLMGVPVLSLG</sequence>
<evidence type="ECO:0000313" key="2">
    <source>
        <dbReference type="Proteomes" id="UP001237823"/>
    </source>
</evidence>
<dbReference type="EMBL" id="JAUCML010000006">
    <property type="protein sequence ID" value="MDM7885565.1"/>
    <property type="molecule type" value="Genomic_DNA"/>
</dbReference>
<evidence type="ECO:0000313" key="1">
    <source>
        <dbReference type="EMBL" id="MDM7885565.1"/>
    </source>
</evidence>
<comment type="caution">
    <text evidence="1">The sequence shown here is derived from an EMBL/GenBank/DDBJ whole genome shotgun (WGS) entry which is preliminary data.</text>
</comment>